<protein>
    <submittedName>
        <fullName evidence="1">Uncharacterized protein</fullName>
    </submittedName>
</protein>
<evidence type="ECO:0000313" key="1">
    <source>
        <dbReference type="EMBL" id="KAJ9647919.1"/>
    </source>
</evidence>
<keyword evidence="2" id="KW-1185">Reference proteome</keyword>
<name>A0ACC2ZKD2_9PEZI</name>
<evidence type="ECO:0000313" key="2">
    <source>
        <dbReference type="Proteomes" id="UP001172680"/>
    </source>
</evidence>
<accession>A0ACC2ZKD2</accession>
<organism evidence="1 2">
    <name type="scientific">Coniosporium tulheliwenetii</name>
    <dbReference type="NCBI Taxonomy" id="3383036"/>
    <lineage>
        <taxon>Eukaryota</taxon>
        <taxon>Fungi</taxon>
        <taxon>Dikarya</taxon>
        <taxon>Ascomycota</taxon>
        <taxon>Pezizomycotina</taxon>
        <taxon>Dothideomycetes</taxon>
        <taxon>Dothideomycetes incertae sedis</taxon>
        <taxon>Coniosporium</taxon>
    </lineage>
</organism>
<proteinExistence type="predicted"/>
<gene>
    <name evidence="1" type="ORF">H2199_001695</name>
</gene>
<dbReference type="Proteomes" id="UP001172680">
    <property type="component" value="Unassembled WGS sequence"/>
</dbReference>
<sequence length="409" mass="43928">MSRRTFLPTPASSTDIIGKADVLVTQLDPSFALPPAAITASNGSASPSSVASHGSDSSYRPVSPPSSAGTRKASTKESSVSPRKRARITQQPVSAEACDLPPPPTRSRQFKPMKPRDHEADRADSIAGAGEPSNSTPAPKAGGSKRKKADGTTAAGRKIARKTAHSLIERRRRSKMNEEFGVLKDMIPACRGQDMHKLSILQASIDYMRYLEKCVSDLKASHQARHPPSLPPDYTVSDPYPPFDHRKGDGDEYEQEDEEEDGSEDEEMVEETSPTSALSNNRKTIGASASSFVPATHTSSSSPGAHHSPYGPTPSNTSPIFEALDRRRLSYALSYTSSGHFAQSSPAFSVQSSHASTSFTSLTSPALRPQPDQDDHEASSALLMLNSDRRSWTSANGGRGMSVRDLLSH</sequence>
<comment type="caution">
    <text evidence="1">The sequence shown here is derived from an EMBL/GenBank/DDBJ whole genome shotgun (WGS) entry which is preliminary data.</text>
</comment>
<reference evidence="1" key="1">
    <citation type="submission" date="2022-10" db="EMBL/GenBank/DDBJ databases">
        <title>Culturing micro-colonial fungi from biological soil crusts in the Mojave desert and describing Neophaeococcomyces mojavensis, and introducing the new genera and species Taxawa tesnikishii.</title>
        <authorList>
            <person name="Kurbessoian T."/>
            <person name="Stajich J.E."/>
        </authorList>
    </citation>
    <scope>NUCLEOTIDE SEQUENCE</scope>
    <source>
        <strain evidence="1">JES_115</strain>
    </source>
</reference>
<dbReference type="EMBL" id="JAPDRP010000004">
    <property type="protein sequence ID" value="KAJ9647919.1"/>
    <property type="molecule type" value="Genomic_DNA"/>
</dbReference>